<gene>
    <name evidence="2" type="ORF">K0M31_001089</name>
</gene>
<organism evidence="2 3">
    <name type="scientific">Melipona bicolor</name>
    <dbReference type="NCBI Taxonomy" id="60889"/>
    <lineage>
        <taxon>Eukaryota</taxon>
        <taxon>Metazoa</taxon>
        <taxon>Ecdysozoa</taxon>
        <taxon>Arthropoda</taxon>
        <taxon>Hexapoda</taxon>
        <taxon>Insecta</taxon>
        <taxon>Pterygota</taxon>
        <taxon>Neoptera</taxon>
        <taxon>Endopterygota</taxon>
        <taxon>Hymenoptera</taxon>
        <taxon>Apocrita</taxon>
        <taxon>Aculeata</taxon>
        <taxon>Apoidea</taxon>
        <taxon>Anthophila</taxon>
        <taxon>Apidae</taxon>
        <taxon>Melipona</taxon>
    </lineage>
</organism>
<keyword evidence="3" id="KW-1185">Reference proteome</keyword>
<dbReference type="AlphaFoldDB" id="A0AA40GEU5"/>
<accession>A0AA40GEU5</accession>
<evidence type="ECO:0000313" key="3">
    <source>
        <dbReference type="Proteomes" id="UP001177670"/>
    </source>
</evidence>
<feature type="compositionally biased region" description="Basic and acidic residues" evidence="1">
    <location>
        <begin position="30"/>
        <end position="43"/>
    </location>
</feature>
<feature type="region of interest" description="Disordered" evidence="1">
    <location>
        <begin position="20"/>
        <end position="61"/>
    </location>
</feature>
<sequence>MHLIRKKFADGKGLNLHPEKILANVTSSETRQEGEEEGKERQGANDTVKRKHGALAGGWKQPLARKWLPPVAIDR</sequence>
<proteinExistence type="predicted"/>
<comment type="caution">
    <text evidence="2">The sequence shown here is derived from an EMBL/GenBank/DDBJ whole genome shotgun (WGS) entry which is preliminary data.</text>
</comment>
<name>A0AA40GEU5_9HYME</name>
<reference evidence="2" key="1">
    <citation type="submission" date="2021-10" db="EMBL/GenBank/DDBJ databases">
        <title>Melipona bicolor Genome sequencing and assembly.</title>
        <authorList>
            <person name="Araujo N.S."/>
            <person name="Arias M.C."/>
        </authorList>
    </citation>
    <scope>NUCLEOTIDE SEQUENCE</scope>
    <source>
        <strain evidence="2">USP_2M_L1-L4_2017</strain>
        <tissue evidence="2">Whole body</tissue>
    </source>
</reference>
<dbReference type="Proteomes" id="UP001177670">
    <property type="component" value="Unassembled WGS sequence"/>
</dbReference>
<evidence type="ECO:0000313" key="2">
    <source>
        <dbReference type="EMBL" id="KAK1136538.1"/>
    </source>
</evidence>
<protein>
    <submittedName>
        <fullName evidence="2">Uncharacterized protein</fullName>
    </submittedName>
</protein>
<dbReference type="EMBL" id="JAHYIQ010000001">
    <property type="protein sequence ID" value="KAK1136538.1"/>
    <property type="molecule type" value="Genomic_DNA"/>
</dbReference>
<evidence type="ECO:0000256" key="1">
    <source>
        <dbReference type="SAM" id="MobiDB-lite"/>
    </source>
</evidence>